<evidence type="ECO:0000256" key="1">
    <source>
        <dbReference type="SAM" id="MobiDB-lite"/>
    </source>
</evidence>
<evidence type="ECO:0000259" key="3">
    <source>
        <dbReference type="Pfam" id="PF07705"/>
    </source>
</evidence>
<feature type="transmembrane region" description="Helical" evidence="2">
    <location>
        <begin position="746"/>
        <end position="766"/>
    </location>
</feature>
<dbReference type="Proteomes" id="UP000471521">
    <property type="component" value="Unassembled WGS sequence"/>
</dbReference>
<dbReference type="NCBIfam" id="TIGR04213">
    <property type="entry name" value="PGF_pre_PGF"/>
    <property type="match status" value="1"/>
</dbReference>
<dbReference type="AlphaFoldDB" id="A0A6B0SEN2"/>
<dbReference type="InterPro" id="IPR026453">
    <property type="entry name" value="PGF_pre_PGF"/>
</dbReference>
<sequence>MTQSRAKRVLTLVVVVAMVTSPMTAAVGAVTATSAQSPQTYSATDNVEVWERAPLPFRLDTGDAAKSVANGAMDVELTEFNSGPVSIRQSELGVYQPGDTVSASFESVAGAGTSDFNGNDTQLVIARLEPSGDGDSTDALPDSIGDAQDLFTEENANQNATFWVKDTPQVTNGNLDTSVQFSESGTYALFLATGSAFDAPANGGDISVSGDTTIIGMDGALVEEGPADVDVGSQEIEPGDDATFTVNTGATDTNVSVLLYETDTVTNSETVFRVTEPVDSSLNASDITIRHSISEVNGVADFDGPVSVLGTTFNDGRMSGSTSAASTIDFLVDEINTQSDDQSVDQPNTEVIGSGDVLDASVIGKSGVDGSVTISVDTFGNWSTGQYTWVVTTGGESTGDIRTDVGTLDLKTDTGDGDDGDDGDTTPPDDGDEDEPKKPPVIKPPTKPIGEQPETPRVEGGGSGASVEKQDGRITVNLPEASAGDTVTVTVPTNESELERDGASVNGVNLTFNQDSSGGLEVTTTTDPGVPSVSRDGDLGYFEITHSIPNENVGGATYDFSVSKQRLEDRGLEPSEVSLYRYEDNGWRELDTRHVGETETAHRYTADSPGLSKYAISRTGAAQTDMQVTDASLSTTEVQVGDSIEVTATIENQGSAAGEFTASLQVDDTPVDSTTVELGAGEQTTVTFTRTMDEVGDYSVSVSGTEAGTVSVSSQETTEPTTTQTTTAPDETTTPGGDGGGGISPLIWLAVILLLAALGALAYLYTQGYFDEEIDRRL</sequence>
<comment type="caution">
    <text evidence="4">The sequence shown here is derived from an EMBL/GenBank/DDBJ whole genome shotgun (WGS) entry which is preliminary data.</text>
</comment>
<name>A0A6B0SEN2_9EURY</name>
<dbReference type="Gene3D" id="2.60.40.10">
    <property type="entry name" value="Immunoglobulins"/>
    <property type="match status" value="1"/>
</dbReference>
<evidence type="ECO:0000313" key="4">
    <source>
        <dbReference type="EMBL" id="MXR19447.1"/>
    </source>
</evidence>
<feature type="compositionally biased region" description="Low complexity" evidence="1">
    <location>
        <begin position="708"/>
        <end position="735"/>
    </location>
</feature>
<accession>A0A6B0SEN2</accession>
<gene>
    <name evidence="4" type="ORF">GRX66_02070</name>
</gene>
<feature type="region of interest" description="Disordered" evidence="1">
    <location>
        <begin position="706"/>
        <end position="739"/>
    </location>
</feature>
<dbReference type="RefSeq" id="WP_159525038.1">
    <property type="nucleotide sequence ID" value="NZ_WUUU01000006.1"/>
</dbReference>
<keyword evidence="5" id="KW-1185">Reference proteome</keyword>
<protein>
    <submittedName>
        <fullName evidence="4">PGF-pre-PGF domain-containing protein</fullName>
    </submittedName>
</protein>
<organism evidence="4 5">
    <name type="scientific">Halobacterium bonnevillei</name>
    <dbReference type="NCBI Taxonomy" id="2692200"/>
    <lineage>
        <taxon>Archaea</taxon>
        <taxon>Methanobacteriati</taxon>
        <taxon>Methanobacteriota</taxon>
        <taxon>Stenosarchaea group</taxon>
        <taxon>Halobacteria</taxon>
        <taxon>Halobacteriales</taxon>
        <taxon>Halobacteriaceae</taxon>
        <taxon>Halobacterium</taxon>
    </lineage>
</organism>
<dbReference type="Pfam" id="PF07705">
    <property type="entry name" value="CARDB"/>
    <property type="match status" value="1"/>
</dbReference>
<keyword evidence="2" id="KW-1133">Transmembrane helix</keyword>
<keyword evidence="2" id="KW-0472">Membrane</keyword>
<dbReference type="EMBL" id="WUUU01000006">
    <property type="protein sequence ID" value="MXR19447.1"/>
    <property type="molecule type" value="Genomic_DNA"/>
</dbReference>
<keyword evidence="2" id="KW-0812">Transmembrane</keyword>
<dbReference type="OrthoDB" id="271648at2157"/>
<dbReference type="InterPro" id="IPR013783">
    <property type="entry name" value="Ig-like_fold"/>
</dbReference>
<evidence type="ECO:0000313" key="5">
    <source>
        <dbReference type="Proteomes" id="UP000471521"/>
    </source>
</evidence>
<reference evidence="4 5" key="1">
    <citation type="submission" date="2019-12" db="EMBL/GenBank/DDBJ databases">
        <title>Isolation and characterization of three novel carbon monoxide-oxidizing members of Halobacteria from salione crusts and soils.</title>
        <authorList>
            <person name="Myers M.R."/>
            <person name="King G.M."/>
        </authorList>
    </citation>
    <scope>NUCLEOTIDE SEQUENCE [LARGE SCALE GENOMIC DNA]</scope>
    <source>
        <strain evidence="4 5">PCN9</strain>
    </source>
</reference>
<dbReference type="InterPro" id="IPR011635">
    <property type="entry name" value="CARDB"/>
</dbReference>
<feature type="region of interest" description="Disordered" evidence="1">
    <location>
        <begin position="393"/>
        <end position="484"/>
    </location>
</feature>
<feature type="compositionally biased region" description="Acidic residues" evidence="1">
    <location>
        <begin position="415"/>
        <end position="434"/>
    </location>
</feature>
<evidence type="ECO:0000256" key="2">
    <source>
        <dbReference type="SAM" id="Phobius"/>
    </source>
</evidence>
<proteinExistence type="predicted"/>
<feature type="domain" description="CARDB" evidence="3">
    <location>
        <begin position="624"/>
        <end position="710"/>
    </location>
</feature>